<sequence length="274" mass="30950">MSHFVALFANTIRNVHDEVTIVQKKRKEVEATTVEAKNAAVEARSMVQAVESKVKHLKEVVTKMEKDLASEKKKRVVAQAKVVEPKKEMEEKIVEIRMSHFVALFANTIRNVHDEVTIVQKKRKEVEATTVEAKNAAVEARSMVQAVESKVKHLKEVVTKMEKDLASEKKKRVVAQAKVVEPKKEMEEKIVEVDEVANLQHWSNEERTIPNRMRQAPGTQGLSIDHDGSELTLVRNVVVSLFETLNKDRVELTRLCIDLALSKGASKESKAELT</sequence>
<feature type="coiled-coil region" evidence="1">
    <location>
        <begin position="144"/>
        <end position="171"/>
    </location>
</feature>
<evidence type="ECO:0000256" key="1">
    <source>
        <dbReference type="SAM" id="Coils"/>
    </source>
</evidence>
<evidence type="ECO:0000313" key="2">
    <source>
        <dbReference type="EMBL" id="KAG1355430.1"/>
    </source>
</evidence>
<proteinExistence type="predicted"/>
<name>A0A8K0N558_COCNU</name>
<reference evidence="2" key="2">
    <citation type="submission" date="2019-07" db="EMBL/GenBank/DDBJ databases">
        <authorList>
            <person name="Yang Y."/>
            <person name="Bocs S."/>
            <person name="Baudouin L."/>
        </authorList>
    </citation>
    <scope>NUCLEOTIDE SEQUENCE</scope>
    <source>
        <tissue evidence="2">Spear leaf of Hainan Tall coconut</tissue>
    </source>
</reference>
<dbReference type="Proteomes" id="UP000797356">
    <property type="component" value="Chromosome 7"/>
</dbReference>
<comment type="caution">
    <text evidence="2">The sequence shown here is derived from an EMBL/GenBank/DDBJ whole genome shotgun (WGS) entry which is preliminary data.</text>
</comment>
<keyword evidence="1" id="KW-0175">Coiled coil</keyword>
<organism evidence="2 3">
    <name type="scientific">Cocos nucifera</name>
    <name type="common">Coconut palm</name>
    <dbReference type="NCBI Taxonomy" id="13894"/>
    <lineage>
        <taxon>Eukaryota</taxon>
        <taxon>Viridiplantae</taxon>
        <taxon>Streptophyta</taxon>
        <taxon>Embryophyta</taxon>
        <taxon>Tracheophyta</taxon>
        <taxon>Spermatophyta</taxon>
        <taxon>Magnoliopsida</taxon>
        <taxon>Liliopsida</taxon>
        <taxon>Arecaceae</taxon>
        <taxon>Arecoideae</taxon>
        <taxon>Cocoseae</taxon>
        <taxon>Attaleinae</taxon>
        <taxon>Cocos</taxon>
    </lineage>
</organism>
<feature type="coiled-coil region" evidence="1">
    <location>
        <begin position="47"/>
        <end position="74"/>
    </location>
</feature>
<reference evidence="2" key="1">
    <citation type="journal article" date="2017" name="Gigascience">
        <title>The genome draft of coconut (Cocos nucifera).</title>
        <authorList>
            <person name="Xiao Y."/>
            <person name="Xu P."/>
            <person name="Fan H."/>
            <person name="Baudouin L."/>
            <person name="Xia W."/>
            <person name="Bocs S."/>
            <person name="Xu J."/>
            <person name="Li Q."/>
            <person name="Guo A."/>
            <person name="Zhou L."/>
            <person name="Li J."/>
            <person name="Wu Y."/>
            <person name="Ma Z."/>
            <person name="Armero A."/>
            <person name="Issali A.E."/>
            <person name="Liu N."/>
            <person name="Peng M."/>
            <person name="Yang Y."/>
        </authorList>
    </citation>
    <scope>NUCLEOTIDE SEQUENCE</scope>
    <source>
        <tissue evidence="2">Spear leaf of Hainan Tall coconut</tissue>
    </source>
</reference>
<dbReference type="EMBL" id="CM017878">
    <property type="protein sequence ID" value="KAG1355430.1"/>
    <property type="molecule type" value="Genomic_DNA"/>
</dbReference>
<accession>A0A8K0N558</accession>
<dbReference type="AlphaFoldDB" id="A0A8K0N558"/>
<evidence type="ECO:0000313" key="3">
    <source>
        <dbReference type="Proteomes" id="UP000797356"/>
    </source>
</evidence>
<gene>
    <name evidence="2" type="ORF">COCNU_07G015420</name>
</gene>
<protein>
    <submittedName>
        <fullName evidence="2">Uncharacterized protein</fullName>
    </submittedName>
</protein>
<keyword evidence="3" id="KW-1185">Reference proteome</keyword>